<name>A0A6I8M940_9FUSO</name>
<dbReference type="GO" id="GO:0032259">
    <property type="term" value="P:methylation"/>
    <property type="evidence" value="ECO:0007669"/>
    <property type="project" value="UniProtKB-KW"/>
</dbReference>
<organism evidence="2 3">
    <name type="scientific">Oceanivirga miroungae</name>
    <dbReference type="NCBI Taxonomy" id="1130046"/>
    <lineage>
        <taxon>Bacteria</taxon>
        <taxon>Fusobacteriati</taxon>
        <taxon>Fusobacteriota</taxon>
        <taxon>Fusobacteriia</taxon>
        <taxon>Fusobacteriales</taxon>
        <taxon>Leptotrichiaceae</taxon>
        <taxon>Oceanivirga</taxon>
    </lineage>
</organism>
<dbReference type="InterPro" id="IPR002052">
    <property type="entry name" value="DNA_methylase_N6_adenine_CS"/>
</dbReference>
<keyword evidence="2" id="KW-0489">Methyltransferase</keyword>
<gene>
    <name evidence="2" type="ORF">OMES3154_00041</name>
</gene>
<evidence type="ECO:0000313" key="3">
    <source>
        <dbReference type="Proteomes" id="UP000419017"/>
    </source>
</evidence>
<dbReference type="Proteomes" id="UP000419017">
    <property type="component" value="Unassembled WGS sequence"/>
</dbReference>
<dbReference type="InterPro" id="IPR025714">
    <property type="entry name" value="Methyltranfer_dom"/>
</dbReference>
<dbReference type="EMBL" id="CABWIB010000001">
    <property type="protein sequence ID" value="VWL84793.1"/>
    <property type="molecule type" value="Genomic_DNA"/>
</dbReference>
<dbReference type="GO" id="GO:0003676">
    <property type="term" value="F:nucleic acid binding"/>
    <property type="evidence" value="ECO:0007669"/>
    <property type="project" value="InterPro"/>
</dbReference>
<dbReference type="PANTHER" id="PTHR47739:SF1">
    <property type="entry name" value="TRNA1(VAL) (ADENINE(37)-N6)-METHYLTRANSFERASE"/>
    <property type="match status" value="1"/>
</dbReference>
<keyword evidence="3" id="KW-1185">Reference proteome</keyword>
<sequence length="192" mass="22148">MYIEKIDDLDILIDRCFPITFDAISLVEYILNDNLSENLSMCEIGTGSGYISLKLKNFFNNIVAVDINKEAITILNENLKNNNIENIKAINSDITKFNGSFDVIVSNPPFFKMNEGKLPSDEIKLISKFEYKLNLGQLIEKTFNLLKKEGIFYFIYPLSRKEELISNISNYDVEILDIKLFNKRIILKAKKN</sequence>
<dbReference type="InterPro" id="IPR029063">
    <property type="entry name" value="SAM-dependent_MTases_sf"/>
</dbReference>
<reference evidence="2 3" key="1">
    <citation type="submission" date="2019-10" db="EMBL/GenBank/DDBJ databases">
        <authorList>
            <person name="Blom J."/>
        </authorList>
    </citation>
    <scope>NUCLEOTIDE SEQUENCE [LARGE SCALE GENOMIC DNA]</scope>
    <source>
        <strain evidence="2 3">ES3154-GLU</strain>
    </source>
</reference>
<feature type="domain" description="Methyltransferase" evidence="1">
    <location>
        <begin position="36"/>
        <end position="170"/>
    </location>
</feature>
<proteinExistence type="predicted"/>
<dbReference type="Gene3D" id="3.40.50.150">
    <property type="entry name" value="Vaccinia Virus protein VP39"/>
    <property type="match status" value="1"/>
</dbReference>
<dbReference type="CDD" id="cd02440">
    <property type="entry name" value="AdoMet_MTases"/>
    <property type="match status" value="1"/>
</dbReference>
<evidence type="ECO:0000313" key="2">
    <source>
        <dbReference type="EMBL" id="VWL84793.1"/>
    </source>
</evidence>
<dbReference type="GO" id="GO:0008168">
    <property type="term" value="F:methyltransferase activity"/>
    <property type="evidence" value="ECO:0007669"/>
    <property type="project" value="UniProtKB-KW"/>
</dbReference>
<dbReference type="AlphaFoldDB" id="A0A6I8M940"/>
<dbReference type="Pfam" id="PF13847">
    <property type="entry name" value="Methyltransf_31"/>
    <property type="match status" value="1"/>
</dbReference>
<protein>
    <submittedName>
        <fullName evidence="2">O-methyltransferase-like protein</fullName>
    </submittedName>
</protein>
<keyword evidence="2" id="KW-0808">Transferase</keyword>
<dbReference type="SUPFAM" id="SSF53335">
    <property type="entry name" value="S-adenosyl-L-methionine-dependent methyltransferases"/>
    <property type="match status" value="1"/>
</dbReference>
<dbReference type="InterPro" id="IPR050210">
    <property type="entry name" value="tRNA_Adenine-N(6)_MTase"/>
</dbReference>
<dbReference type="RefSeq" id="WP_156682850.1">
    <property type="nucleotide sequence ID" value="NZ_CABWIB010000001.1"/>
</dbReference>
<accession>A0A6I8M940</accession>
<dbReference type="PROSITE" id="PS00092">
    <property type="entry name" value="N6_MTASE"/>
    <property type="match status" value="1"/>
</dbReference>
<evidence type="ECO:0000259" key="1">
    <source>
        <dbReference type="Pfam" id="PF13847"/>
    </source>
</evidence>
<dbReference type="PANTHER" id="PTHR47739">
    <property type="entry name" value="TRNA1(VAL) (ADENINE(37)-N6)-METHYLTRANSFERASE"/>
    <property type="match status" value="1"/>
</dbReference>